<name>A0A1I0RPN4_9FIRM</name>
<sequence>MRKALKKGSIVLLTMLLTVNCVLVTYASEPDATSITYEEAGKIFLENGYTKDVFSTFTKEHAIELATYLINDPDKVTIKSTTETFDELEGIAVIANSTEDELVEKYVIEPNKAKEMKEQIQAISSMSEEEIIEEYGATEAEAVILKEVATGEDNYKKSKDIEQDNKLQLDSVISSSQLTFTQALADVSDDSSAEYVVIVSWDFTQTYYPYDFTDAIAIAWGGTLVRDTAGSFFKDVYYNKMNGVIGLFSWGDQTSTGTPYISSQGQNFAVLSFPTQGPAFLSTSKAKSGSIAFRIKNSTRTGDYVTVQSQYCHKVLGFGSVSVSPGSSPRIGIEGAYNVSDLANTTTTIIE</sequence>
<protein>
    <submittedName>
        <fullName evidence="2">Uncharacterized protein</fullName>
    </submittedName>
</protein>
<dbReference type="AlphaFoldDB" id="A0A1I0RPN4"/>
<feature type="chain" id="PRO_5011675367" evidence="1">
    <location>
        <begin position="28"/>
        <end position="351"/>
    </location>
</feature>
<organism evidence="2 3">
    <name type="scientific">[Clostridium] fimetarium</name>
    <dbReference type="NCBI Taxonomy" id="99656"/>
    <lineage>
        <taxon>Bacteria</taxon>
        <taxon>Bacillati</taxon>
        <taxon>Bacillota</taxon>
        <taxon>Clostridia</taxon>
        <taxon>Lachnospirales</taxon>
        <taxon>Lachnospiraceae</taxon>
    </lineage>
</organism>
<feature type="signal peptide" evidence="1">
    <location>
        <begin position="1"/>
        <end position="27"/>
    </location>
</feature>
<accession>A0A1I0RPN4</accession>
<dbReference type="Proteomes" id="UP000199701">
    <property type="component" value="Unassembled WGS sequence"/>
</dbReference>
<evidence type="ECO:0000313" key="3">
    <source>
        <dbReference type="Proteomes" id="UP000199701"/>
    </source>
</evidence>
<dbReference type="EMBL" id="FOJI01000020">
    <property type="protein sequence ID" value="SEW43156.1"/>
    <property type="molecule type" value="Genomic_DNA"/>
</dbReference>
<evidence type="ECO:0000256" key="1">
    <source>
        <dbReference type="SAM" id="SignalP"/>
    </source>
</evidence>
<dbReference type="RefSeq" id="WP_092457286.1">
    <property type="nucleotide sequence ID" value="NZ_FOJI01000020.1"/>
</dbReference>
<proteinExistence type="predicted"/>
<keyword evidence="3" id="KW-1185">Reference proteome</keyword>
<reference evidence="2 3" key="1">
    <citation type="submission" date="2016-10" db="EMBL/GenBank/DDBJ databases">
        <authorList>
            <person name="de Groot N.N."/>
        </authorList>
    </citation>
    <scope>NUCLEOTIDE SEQUENCE [LARGE SCALE GENOMIC DNA]</scope>
    <source>
        <strain evidence="2 3">DSM 9179</strain>
    </source>
</reference>
<evidence type="ECO:0000313" key="2">
    <source>
        <dbReference type="EMBL" id="SEW43156.1"/>
    </source>
</evidence>
<gene>
    <name evidence="2" type="ORF">SAMN05421659_12036</name>
</gene>
<keyword evidence="1" id="KW-0732">Signal</keyword>
<dbReference type="STRING" id="99656.SAMN05421659_12036"/>